<keyword evidence="8" id="KW-1185">Reference proteome</keyword>
<dbReference type="RefSeq" id="WP_345164114.1">
    <property type="nucleotide sequence ID" value="NZ_BAABJK010000003.1"/>
</dbReference>
<reference evidence="8" key="1">
    <citation type="journal article" date="2019" name="Int. J. Syst. Evol. Microbiol.">
        <title>The Global Catalogue of Microorganisms (GCM) 10K type strain sequencing project: providing services to taxonomists for standard genome sequencing and annotation.</title>
        <authorList>
            <consortium name="The Broad Institute Genomics Platform"/>
            <consortium name="The Broad Institute Genome Sequencing Center for Infectious Disease"/>
            <person name="Wu L."/>
            <person name="Ma J."/>
        </authorList>
    </citation>
    <scope>NUCLEOTIDE SEQUENCE [LARGE SCALE GENOMIC DNA]</scope>
    <source>
        <strain evidence="8">JCM 18287</strain>
    </source>
</reference>
<comment type="similarity">
    <text evidence="3">Belongs to the metallo-dependent hydrolases superfamily. DHOase family. Class I DHOase subfamily.</text>
</comment>
<comment type="cofactor">
    <cofactor evidence="1">
        <name>Zn(2+)</name>
        <dbReference type="ChEBI" id="CHEBI:29105"/>
    </cofactor>
</comment>
<dbReference type="PANTHER" id="PTHR43668:SF4">
    <property type="entry name" value="ALLANTOINASE"/>
    <property type="match status" value="1"/>
</dbReference>
<dbReference type="CDD" id="cd01318">
    <property type="entry name" value="DHOase_IIb"/>
    <property type="match status" value="1"/>
</dbReference>
<dbReference type="NCBIfam" id="NF006688">
    <property type="entry name" value="PRK09236.1"/>
    <property type="match status" value="1"/>
</dbReference>
<dbReference type="Proteomes" id="UP001501692">
    <property type="component" value="Unassembled WGS sequence"/>
</dbReference>
<feature type="domain" description="Amidohydrolase-related" evidence="6">
    <location>
        <begin position="54"/>
        <end position="429"/>
    </location>
</feature>
<dbReference type="EMBL" id="BAABJK010000003">
    <property type="protein sequence ID" value="GAA4959917.1"/>
    <property type="molecule type" value="Genomic_DNA"/>
</dbReference>
<gene>
    <name evidence="7" type="ORF">GCM10023315_04520</name>
</gene>
<dbReference type="SUPFAM" id="SSF51338">
    <property type="entry name" value="Composite domain of metallo-dependent hydrolases"/>
    <property type="match status" value="1"/>
</dbReference>
<proteinExistence type="inferred from homology"/>
<dbReference type="PANTHER" id="PTHR43668">
    <property type="entry name" value="ALLANTOINASE"/>
    <property type="match status" value="1"/>
</dbReference>
<dbReference type="InterPro" id="IPR002195">
    <property type="entry name" value="Dihydroorotase_CS"/>
</dbReference>
<evidence type="ECO:0000259" key="6">
    <source>
        <dbReference type="Pfam" id="PF01979"/>
    </source>
</evidence>
<dbReference type="InterPro" id="IPR011059">
    <property type="entry name" value="Metal-dep_hydrolase_composite"/>
</dbReference>
<dbReference type="Gene3D" id="2.30.40.10">
    <property type="entry name" value="Urease, subunit C, domain 1"/>
    <property type="match status" value="1"/>
</dbReference>
<organism evidence="7 8">
    <name type="scientific">Algibacter aquimarinus</name>
    <dbReference type="NCBI Taxonomy" id="1136748"/>
    <lineage>
        <taxon>Bacteria</taxon>
        <taxon>Pseudomonadati</taxon>
        <taxon>Bacteroidota</taxon>
        <taxon>Flavobacteriia</taxon>
        <taxon>Flavobacteriales</taxon>
        <taxon>Flavobacteriaceae</taxon>
        <taxon>Algibacter</taxon>
    </lineage>
</organism>
<dbReference type="NCBIfam" id="TIGR00857">
    <property type="entry name" value="pyrC_multi"/>
    <property type="match status" value="1"/>
</dbReference>
<evidence type="ECO:0000256" key="1">
    <source>
        <dbReference type="ARBA" id="ARBA00001947"/>
    </source>
</evidence>
<name>A0ABP9H6C3_9FLAO</name>
<dbReference type="Gene3D" id="3.20.20.140">
    <property type="entry name" value="Metal-dependent hydrolases"/>
    <property type="match status" value="1"/>
</dbReference>
<dbReference type="PROSITE" id="PS00483">
    <property type="entry name" value="DIHYDROOROTASE_2"/>
    <property type="match status" value="1"/>
</dbReference>
<evidence type="ECO:0000256" key="5">
    <source>
        <dbReference type="ARBA" id="ARBA00022801"/>
    </source>
</evidence>
<keyword evidence="4" id="KW-0479">Metal-binding</keyword>
<evidence type="ECO:0000256" key="2">
    <source>
        <dbReference type="ARBA" id="ARBA00002368"/>
    </source>
</evidence>
<evidence type="ECO:0000313" key="8">
    <source>
        <dbReference type="Proteomes" id="UP001501692"/>
    </source>
</evidence>
<protein>
    <submittedName>
        <fullName evidence="7">Dihydroorotase</fullName>
    </submittedName>
</protein>
<evidence type="ECO:0000256" key="4">
    <source>
        <dbReference type="ARBA" id="ARBA00022723"/>
    </source>
</evidence>
<dbReference type="InterPro" id="IPR006680">
    <property type="entry name" value="Amidohydro-rel"/>
</dbReference>
<comment type="caution">
    <text evidence="7">The sequence shown here is derived from an EMBL/GenBank/DDBJ whole genome shotgun (WGS) entry which is preliminary data.</text>
</comment>
<dbReference type="SUPFAM" id="SSF51556">
    <property type="entry name" value="Metallo-dependent hydrolases"/>
    <property type="match status" value="1"/>
</dbReference>
<dbReference type="InterPro" id="IPR050138">
    <property type="entry name" value="DHOase/Allantoinase_Hydrolase"/>
</dbReference>
<dbReference type="Pfam" id="PF01979">
    <property type="entry name" value="Amidohydro_1"/>
    <property type="match status" value="1"/>
</dbReference>
<dbReference type="InterPro" id="IPR032466">
    <property type="entry name" value="Metal_Hydrolase"/>
</dbReference>
<accession>A0ABP9H6C3</accession>
<evidence type="ECO:0000256" key="3">
    <source>
        <dbReference type="ARBA" id="ARBA00010286"/>
    </source>
</evidence>
<comment type="function">
    <text evidence="2">Catalyzes the reversible cyclization of carbamoyl aspartate to dihydroorotate.</text>
</comment>
<keyword evidence="5" id="KW-0378">Hydrolase</keyword>
<evidence type="ECO:0000313" key="7">
    <source>
        <dbReference type="EMBL" id="GAA4959917.1"/>
    </source>
</evidence>
<sequence>MKQKTTLIKNANIVNEGSVFKGDILIEGELIKEIKDSISAKSADVHVIDAEGKYILPGAIDDQVHFREPGLTHKANIATESRAALAGGITSFIEMPNTNPQTTTVEKLEEKFEIAAKTSSANYSFMFGGTNDNLDEILKVDSKSVAGLKLFLGSSTGNMLVDDPKVLEKIFKSTDMVISVHCEDEATIRKNFQEHVDKFGDDIPIKYHPIIRSEEACYLSSSKAIELAKKTGARLHVFHLSTGKETNLFSNKIPLKDKKITAEVCIHHLWFNDEDYDKKGTFIKWNPAVKTEKDRTQLWKALLDDRIDVIATDHAPHTIEEKNNVYTSAPSGGPLVQHAIPAMLEMYHKGKISIEKIVEKMCHNPAILFQVEKRGYIKPGYFADLVLVDLNNPWTVNKDNILYKCGWSPFEGTTFKSRITHTFLNGSLVYQNAKFTDVKAAKRLTFNR</sequence>